<dbReference type="Proteomes" id="UP000265300">
    <property type="component" value="Unplaced"/>
</dbReference>
<keyword evidence="5 10" id="KW-0106">Calcium</keyword>
<comment type="subcellular location">
    <subcellularLocation>
        <location evidence="1">Membrane</location>
        <topology evidence="1">Single-pass membrane protein</topology>
    </subcellularLocation>
</comment>
<dbReference type="GeneID" id="103085068"/>
<sequence>METAPAKTLQKRQVIFLAILLLLWEAGSEAVRYSMPEETESGSFVATLAKDLGLRVGELATRGARIHYKGNKQLLQLDVTTGNLFLYEKLDREVLCGATDPCLLHFQLLLENPVQFFQADLQLTDINDHSPEFLEREMLLKIPENVQTGTVFPLKIAQDFDIGSNTIQNYTISPNSHFHVVTHNRGDGRKYPELVLDKPLDREEGPELSLTLTALDSGAPPRSGTTAVHIEVVDINDNAPEFLQSVYEVQIPENSPLNSLVVAVSARDLDAGMNGNVAYALFQGDEATQPFVIDEITGEIRLKRALDFEATRYYNVEIAATDGGGLSGKCTVVIEVVDVNDNVPELTMSTLTSSTPENSPETVVAVFSVSDPDSEDNGRMVCSIQNDLPFLLKPTFKNFYTLVTERPLDRESRAEYNVTITVTDMGTPRLKTQHNITVLVSDVNDNAPAFTQTSYTLSVRENNSPALHIGSVRATDRDAGANAQVTYSLLPPLDPHVPLASLVSINPDNGHLFALRSLDYEALRAFEFRVGAADRGSPALSSQALVRVLVADDNDNAPFVLYPLQNASAPCTELVPRAAEAGYLVTKVVAVDGDSGQNAWLSYQLLKATEPGLFGVWAHNGEVRTARLLSERDAAKHRLLVLVKDNGEPPLSASVTLHVLLVDGFSQPYLPAPEAEAADAAPAAPLTVYLVVALASVSSLFVFSVLVFVAVRLCRRGGAASVSRCSVPEGHFPGHLVDVSGTGTLSQRYQYEVCLTGGSGLNEFKFLKPILPNLPTQGAGEEIEENANFRNSAGFS</sequence>
<evidence type="ECO:0000256" key="1">
    <source>
        <dbReference type="ARBA" id="ARBA00004167"/>
    </source>
</evidence>
<keyword evidence="2 11" id="KW-0812">Transmembrane</keyword>
<reference evidence="15" key="1">
    <citation type="submission" date="2025-08" db="UniProtKB">
        <authorList>
            <consortium name="RefSeq"/>
        </authorList>
    </citation>
    <scope>IDENTIFICATION</scope>
</reference>
<feature type="domain" description="Cadherin" evidence="13">
    <location>
        <begin position="134"/>
        <end position="242"/>
    </location>
</feature>
<protein>
    <submittedName>
        <fullName evidence="15">Protocadherin beta-5</fullName>
    </submittedName>
</protein>
<organism evidence="14 15">
    <name type="scientific">Lipotes vexillifer</name>
    <name type="common">Yangtze river dolphin</name>
    <dbReference type="NCBI Taxonomy" id="118797"/>
    <lineage>
        <taxon>Eukaryota</taxon>
        <taxon>Metazoa</taxon>
        <taxon>Chordata</taxon>
        <taxon>Craniata</taxon>
        <taxon>Vertebrata</taxon>
        <taxon>Euteleostomi</taxon>
        <taxon>Mammalia</taxon>
        <taxon>Eutheria</taxon>
        <taxon>Laurasiatheria</taxon>
        <taxon>Artiodactyla</taxon>
        <taxon>Whippomorpha</taxon>
        <taxon>Cetacea</taxon>
        <taxon>Odontoceti</taxon>
        <taxon>Lipotidae</taxon>
        <taxon>Lipotes</taxon>
    </lineage>
</organism>
<feature type="domain" description="Cadherin" evidence="13">
    <location>
        <begin position="451"/>
        <end position="560"/>
    </location>
</feature>
<dbReference type="RefSeq" id="XP_007461550.1">
    <property type="nucleotide sequence ID" value="XM_007461488.1"/>
</dbReference>
<dbReference type="FunCoup" id="A0A340XR84">
    <property type="interactions" value="429"/>
</dbReference>
<evidence type="ECO:0000256" key="6">
    <source>
        <dbReference type="ARBA" id="ARBA00022889"/>
    </source>
</evidence>
<proteinExistence type="predicted"/>
<evidence type="ECO:0000256" key="10">
    <source>
        <dbReference type="PROSITE-ProRule" id="PRU00043"/>
    </source>
</evidence>
<keyword evidence="14" id="KW-1185">Reference proteome</keyword>
<feature type="chain" id="PRO_5016368793" evidence="12">
    <location>
        <begin position="31"/>
        <end position="796"/>
    </location>
</feature>
<evidence type="ECO:0000256" key="2">
    <source>
        <dbReference type="ARBA" id="ARBA00022692"/>
    </source>
</evidence>
<feature type="domain" description="Cadherin" evidence="13">
    <location>
        <begin position="575"/>
        <end position="675"/>
    </location>
</feature>
<dbReference type="SMART" id="SM00112">
    <property type="entry name" value="CA"/>
    <property type="match status" value="5"/>
</dbReference>
<evidence type="ECO:0000256" key="3">
    <source>
        <dbReference type="ARBA" id="ARBA00022729"/>
    </source>
</evidence>
<dbReference type="PROSITE" id="PS50268">
    <property type="entry name" value="CADHERIN_2"/>
    <property type="match status" value="5"/>
</dbReference>
<evidence type="ECO:0000256" key="4">
    <source>
        <dbReference type="ARBA" id="ARBA00022737"/>
    </source>
</evidence>
<feature type="signal peptide" evidence="12">
    <location>
        <begin position="1"/>
        <end position="30"/>
    </location>
</feature>
<evidence type="ECO:0000256" key="7">
    <source>
        <dbReference type="ARBA" id="ARBA00022989"/>
    </source>
</evidence>
<accession>A0A340XR84</accession>
<dbReference type="GO" id="GO:0005886">
    <property type="term" value="C:plasma membrane"/>
    <property type="evidence" value="ECO:0007669"/>
    <property type="project" value="InterPro"/>
</dbReference>
<evidence type="ECO:0000256" key="12">
    <source>
        <dbReference type="SAM" id="SignalP"/>
    </source>
</evidence>
<keyword evidence="3 12" id="KW-0732">Signal</keyword>
<dbReference type="InterPro" id="IPR015919">
    <property type="entry name" value="Cadherin-like_sf"/>
</dbReference>
<dbReference type="SUPFAM" id="SSF49313">
    <property type="entry name" value="Cadherin-like"/>
    <property type="match status" value="6"/>
</dbReference>
<dbReference type="Gene3D" id="2.60.40.60">
    <property type="entry name" value="Cadherins"/>
    <property type="match status" value="6"/>
</dbReference>
<evidence type="ECO:0000313" key="15">
    <source>
        <dbReference type="RefSeq" id="XP_007461550.1"/>
    </source>
</evidence>
<evidence type="ECO:0000256" key="8">
    <source>
        <dbReference type="ARBA" id="ARBA00023136"/>
    </source>
</evidence>
<dbReference type="Pfam" id="PF16492">
    <property type="entry name" value="Cadherin_C_2"/>
    <property type="match status" value="1"/>
</dbReference>
<dbReference type="PROSITE" id="PS00232">
    <property type="entry name" value="CADHERIN_1"/>
    <property type="match status" value="4"/>
</dbReference>
<keyword evidence="8 11" id="KW-0472">Membrane</keyword>
<evidence type="ECO:0000256" key="11">
    <source>
        <dbReference type="SAM" id="Phobius"/>
    </source>
</evidence>
<keyword evidence="4" id="KW-0677">Repeat</keyword>
<dbReference type="PRINTS" id="PR00205">
    <property type="entry name" value="CADHERIN"/>
</dbReference>
<dbReference type="InterPro" id="IPR032455">
    <property type="entry name" value="Cadherin_C"/>
</dbReference>
<name>A0A340XR84_LIPVE</name>
<dbReference type="PANTHER" id="PTHR24028:SF90">
    <property type="entry name" value="PROTOCADHERIN BETA-5"/>
    <property type="match status" value="1"/>
</dbReference>
<dbReference type="FunFam" id="2.60.40.60:FF:000001">
    <property type="entry name" value="Protocadherin alpha 2"/>
    <property type="match status" value="1"/>
</dbReference>
<evidence type="ECO:0000259" key="13">
    <source>
        <dbReference type="PROSITE" id="PS50268"/>
    </source>
</evidence>
<dbReference type="GO" id="GO:0007156">
    <property type="term" value="P:homophilic cell adhesion via plasma membrane adhesion molecules"/>
    <property type="evidence" value="ECO:0007669"/>
    <property type="project" value="InterPro"/>
</dbReference>
<dbReference type="InterPro" id="IPR002126">
    <property type="entry name" value="Cadherin-like_dom"/>
</dbReference>
<dbReference type="FunFam" id="2.60.40.60:FF:000002">
    <property type="entry name" value="Protocadherin alpha 2"/>
    <property type="match status" value="1"/>
</dbReference>
<keyword evidence="9" id="KW-0325">Glycoprotein</keyword>
<dbReference type="FunFam" id="2.60.40.60:FF:000018">
    <property type="entry name" value="Protocadherin gamma c3"/>
    <property type="match status" value="1"/>
</dbReference>
<evidence type="ECO:0000256" key="9">
    <source>
        <dbReference type="ARBA" id="ARBA00023180"/>
    </source>
</evidence>
<dbReference type="PANTHER" id="PTHR24028">
    <property type="entry name" value="CADHERIN-87A"/>
    <property type="match status" value="1"/>
</dbReference>
<feature type="transmembrane region" description="Helical" evidence="11">
    <location>
        <begin position="688"/>
        <end position="711"/>
    </location>
</feature>
<dbReference type="Pfam" id="PF00028">
    <property type="entry name" value="Cadherin"/>
    <property type="match status" value="5"/>
</dbReference>
<dbReference type="FunFam" id="2.60.40.60:FF:000006">
    <property type="entry name" value="Protocadherin alpha 2"/>
    <property type="match status" value="1"/>
</dbReference>
<keyword evidence="7 11" id="KW-1133">Transmembrane helix</keyword>
<dbReference type="KEGG" id="lve:103085068"/>
<gene>
    <name evidence="15" type="primary">PCDHB5</name>
</gene>
<dbReference type="AlphaFoldDB" id="A0A340XR84"/>
<dbReference type="Pfam" id="PF08266">
    <property type="entry name" value="Cadherin_2"/>
    <property type="match status" value="1"/>
</dbReference>
<evidence type="ECO:0000313" key="14">
    <source>
        <dbReference type="Proteomes" id="UP000265300"/>
    </source>
</evidence>
<dbReference type="CTD" id="26167"/>
<dbReference type="CDD" id="cd11304">
    <property type="entry name" value="Cadherin_repeat"/>
    <property type="match status" value="5"/>
</dbReference>
<dbReference type="InterPro" id="IPR020894">
    <property type="entry name" value="Cadherin_CS"/>
</dbReference>
<dbReference type="OrthoDB" id="6252479at2759"/>
<dbReference type="InterPro" id="IPR013164">
    <property type="entry name" value="Cadherin_N"/>
</dbReference>
<dbReference type="InterPro" id="IPR050174">
    <property type="entry name" value="Protocadherin/Cadherin-CA"/>
</dbReference>
<keyword evidence="6" id="KW-0130">Cell adhesion</keyword>
<dbReference type="FunFam" id="2.60.40.60:FF:000046">
    <property type="entry name" value="Protocadherin beta 5"/>
    <property type="match status" value="1"/>
</dbReference>
<dbReference type="GO" id="GO:0005509">
    <property type="term" value="F:calcium ion binding"/>
    <property type="evidence" value="ECO:0007669"/>
    <property type="project" value="UniProtKB-UniRule"/>
</dbReference>
<dbReference type="FunFam" id="2.60.40.60:FF:000309">
    <property type="entry name" value="Protocadherin beta-8"/>
    <property type="match status" value="1"/>
</dbReference>
<evidence type="ECO:0000256" key="5">
    <source>
        <dbReference type="ARBA" id="ARBA00022837"/>
    </source>
</evidence>
<feature type="domain" description="Cadherin" evidence="13">
    <location>
        <begin position="347"/>
        <end position="450"/>
    </location>
</feature>
<feature type="domain" description="Cadherin" evidence="13">
    <location>
        <begin position="243"/>
        <end position="346"/>
    </location>
</feature>
<dbReference type="InParanoid" id="A0A340XR84"/>